<sequence>MGSRWGRSPPDDKAGGLIDELLRERVCPTAKMIVAFFPMKKLQRNGKYLLLGAILLVGAVAVYHEMLAAKSWSGDRSMNPEADSSSWNRDMLDENVRRNLEYVLDSAAWSSSYMPQTWKPEYKGQANLHVYEDWCGSSTDDLRKNQHYPLYPHSRTTVQKLAVSPQWTNYGLRIFGYLHPYTDGEFVFALSSDDNSELWLSTDDLPLNVQLLAWVGKTGREWTVPGEFEKYASQTSRPVWLSAQRKYFLKLSTSRMTKGLTMWRWHGSFWTKTSGSWLLNPSTSPSMLMSLPC</sequence>
<accession>A0AA88SKA0</accession>
<comment type="caution">
    <text evidence="3">The sequence shown here is derived from an EMBL/GenBank/DDBJ whole genome shotgun (WGS) entry which is preliminary data.</text>
</comment>
<dbReference type="GO" id="GO:0008376">
    <property type="term" value="F:acetylgalactosaminyltransferase activity"/>
    <property type="evidence" value="ECO:0007669"/>
    <property type="project" value="TreeGrafter"/>
</dbReference>
<dbReference type="PANTHER" id="PTHR12369:SF15">
    <property type="entry name" value="BETA-1,4-N-ACETYLGALACTOSAMINYLTRANSFERASE 3"/>
    <property type="match status" value="1"/>
</dbReference>
<keyword evidence="4" id="KW-1185">Reference proteome</keyword>
<dbReference type="InterPro" id="IPR037524">
    <property type="entry name" value="PA14/GLEYA"/>
</dbReference>
<evidence type="ECO:0000256" key="1">
    <source>
        <dbReference type="SAM" id="Phobius"/>
    </source>
</evidence>
<dbReference type="PROSITE" id="PS51820">
    <property type="entry name" value="PA14"/>
    <property type="match status" value="1"/>
</dbReference>
<dbReference type="EMBL" id="JAUPFM010000009">
    <property type="protein sequence ID" value="KAK2842211.1"/>
    <property type="molecule type" value="Genomic_DNA"/>
</dbReference>
<dbReference type="Proteomes" id="UP001187415">
    <property type="component" value="Unassembled WGS sequence"/>
</dbReference>
<evidence type="ECO:0000313" key="3">
    <source>
        <dbReference type="EMBL" id="KAK2842211.1"/>
    </source>
</evidence>
<feature type="transmembrane region" description="Helical" evidence="1">
    <location>
        <begin position="48"/>
        <end position="69"/>
    </location>
</feature>
<evidence type="ECO:0000313" key="4">
    <source>
        <dbReference type="Proteomes" id="UP001187415"/>
    </source>
</evidence>
<dbReference type="InterPro" id="IPR011658">
    <property type="entry name" value="PA14_dom"/>
</dbReference>
<keyword evidence="1" id="KW-1133">Transmembrane helix</keyword>
<keyword evidence="1" id="KW-0472">Membrane</keyword>
<dbReference type="SMART" id="SM00758">
    <property type="entry name" value="PA14"/>
    <property type="match status" value="1"/>
</dbReference>
<dbReference type="AlphaFoldDB" id="A0AA88SKA0"/>
<dbReference type="PANTHER" id="PTHR12369">
    <property type="entry name" value="CHONDROITIN SYNTHASE"/>
    <property type="match status" value="1"/>
</dbReference>
<evidence type="ECO:0000259" key="2">
    <source>
        <dbReference type="PROSITE" id="PS51820"/>
    </source>
</evidence>
<reference evidence="3" key="1">
    <citation type="submission" date="2023-07" db="EMBL/GenBank/DDBJ databases">
        <title>Chromosome-level Genome Assembly of Striped Snakehead (Channa striata).</title>
        <authorList>
            <person name="Liu H."/>
        </authorList>
    </citation>
    <scope>NUCLEOTIDE SEQUENCE</scope>
    <source>
        <strain evidence="3">Gz</strain>
        <tissue evidence="3">Muscle</tissue>
    </source>
</reference>
<gene>
    <name evidence="3" type="ORF">Q5P01_012411</name>
</gene>
<name>A0AA88SKA0_CHASR</name>
<protein>
    <recommendedName>
        <fullName evidence="2">PA14 domain-containing protein</fullName>
    </recommendedName>
</protein>
<feature type="domain" description="PA14" evidence="2">
    <location>
        <begin position="121"/>
        <end position="284"/>
    </location>
</feature>
<dbReference type="InterPro" id="IPR051227">
    <property type="entry name" value="CS_glycosyltransferase"/>
</dbReference>
<organism evidence="3 4">
    <name type="scientific">Channa striata</name>
    <name type="common">Snakehead murrel</name>
    <name type="synonym">Ophicephalus striatus</name>
    <dbReference type="NCBI Taxonomy" id="64152"/>
    <lineage>
        <taxon>Eukaryota</taxon>
        <taxon>Metazoa</taxon>
        <taxon>Chordata</taxon>
        <taxon>Craniata</taxon>
        <taxon>Vertebrata</taxon>
        <taxon>Euteleostomi</taxon>
        <taxon>Actinopterygii</taxon>
        <taxon>Neopterygii</taxon>
        <taxon>Teleostei</taxon>
        <taxon>Neoteleostei</taxon>
        <taxon>Acanthomorphata</taxon>
        <taxon>Anabantaria</taxon>
        <taxon>Anabantiformes</taxon>
        <taxon>Channoidei</taxon>
        <taxon>Channidae</taxon>
        <taxon>Channa</taxon>
    </lineage>
</organism>
<keyword evidence="1" id="KW-0812">Transmembrane</keyword>
<proteinExistence type="predicted"/>